<organism evidence="1 2">
    <name type="scientific">Chryseobacterium artocarpi</name>
    <dbReference type="NCBI Taxonomy" id="1414727"/>
    <lineage>
        <taxon>Bacteria</taxon>
        <taxon>Pseudomonadati</taxon>
        <taxon>Bacteroidota</taxon>
        <taxon>Flavobacteriia</taxon>
        <taxon>Flavobacteriales</taxon>
        <taxon>Weeksellaceae</taxon>
        <taxon>Chryseobacterium group</taxon>
        <taxon>Chryseobacterium</taxon>
    </lineage>
</organism>
<name>A0A1B8ZKE8_9FLAO</name>
<dbReference type="EMBL" id="MAYH01000023">
    <property type="protein sequence ID" value="OCA72085.1"/>
    <property type="molecule type" value="Genomic_DNA"/>
</dbReference>
<reference evidence="1 2" key="1">
    <citation type="submission" date="2016-07" db="EMBL/GenBank/DDBJ databases">
        <authorList>
            <person name="Jeong J.-J."/>
            <person name="Kim D.W."/>
            <person name="Sang M.K."/>
            <person name="Choi I.-G."/>
            <person name="Kim K.D."/>
        </authorList>
    </citation>
    <scope>NUCLEOTIDE SEQUENCE [LARGE SCALE GENOMIC DNA]</scope>
    <source>
        <strain evidence="1 2">UTM-3</strain>
    </source>
</reference>
<keyword evidence="2" id="KW-1185">Reference proteome</keyword>
<proteinExistence type="predicted"/>
<accession>A0A1B8ZKE8</accession>
<dbReference type="Proteomes" id="UP000092651">
    <property type="component" value="Unassembled WGS sequence"/>
</dbReference>
<evidence type="ECO:0008006" key="3">
    <source>
        <dbReference type="Google" id="ProtNLM"/>
    </source>
</evidence>
<comment type="caution">
    <text evidence="1">The sequence shown here is derived from an EMBL/GenBank/DDBJ whole genome shotgun (WGS) entry which is preliminary data.</text>
</comment>
<sequence length="197" mass="22823">MKKIFFASVFIVSIFSCGDIRQQNKPIVENAIDNAESSVSGSFESYRGDNLIDKTYSELIKNDKKLKVLDEKIFNTQKESRKVINTYEEIINKSESFYREAENAARSITDSLTKKQIEKDVQFSKDQYSVKISSVNMLIARINQNNADMNSLYTAFKIRKTLPEIEKYQKGHPLKTDSLDQFINKQNQLLEELKKLK</sequence>
<gene>
    <name evidence="1" type="ORF">BBI01_07985</name>
</gene>
<dbReference type="PROSITE" id="PS51257">
    <property type="entry name" value="PROKAR_LIPOPROTEIN"/>
    <property type="match status" value="1"/>
</dbReference>
<protein>
    <recommendedName>
        <fullName evidence="3">Cell-wall binding lipoprotein</fullName>
    </recommendedName>
</protein>
<evidence type="ECO:0000313" key="1">
    <source>
        <dbReference type="EMBL" id="OCA72085.1"/>
    </source>
</evidence>
<dbReference type="AlphaFoldDB" id="A0A1B8ZKE8"/>
<evidence type="ECO:0000313" key="2">
    <source>
        <dbReference type="Proteomes" id="UP000092651"/>
    </source>
</evidence>
<dbReference type="RefSeq" id="WP_065394313.1">
    <property type="nucleotide sequence ID" value="NZ_MAYH01000023.1"/>
</dbReference>
<dbReference type="OrthoDB" id="706486at2"/>